<dbReference type="InterPro" id="IPR000652">
    <property type="entry name" value="Triosephosphate_isomerase"/>
</dbReference>
<comment type="catalytic activity">
    <reaction evidence="8">
        <text>D-glyceraldehyde 3-phosphate = dihydroxyacetone phosphate</text>
        <dbReference type="Rhea" id="RHEA:18585"/>
        <dbReference type="ChEBI" id="CHEBI:57642"/>
        <dbReference type="ChEBI" id="CHEBI:59776"/>
        <dbReference type="EC" id="5.3.1.1"/>
    </reaction>
</comment>
<dbReference type="CDD" id="cd00311">
    <property type="entry name" value="TIM"/>
    <property type="match status" value="1"/>
</dbReference>
<dbReference type="GO" id="GO:0004807">
    <property type="term" value="F:triose-phosphate isomerase activity"/>
    <property type="evidence" value="ECO:0007669"/>
    <property type="project" value="UniProtKB-EC"/>
</dbReference>
<dbReference type="GO" id="GO:0005829">
    <property type="term" value="C:cytosol"/>
    <property type="evidence" value="ECO:0007669"/>
    <property type="project" value="TreeGrafter"/>
</dbReference>
<dbReference type="GO" id="GO:0046166">
    <property type="term" value="P:glyceraldehyde-3-phosphate biosynthetic process"/>
    <property type="evidence" value="ECO:0007669"/>
    <property type="project" value="TreeGrafter"/>
</dbReference>
<dbReference type="EMBL" id="MK266025">
    <property type="protein sequence ID" value="AZL94310.1"/>
    <property type="molecule type" value="mRNA"/>
</dbReference>
<dbReference type="GO" id="GO:0019563">
    <property type="term" value="P:glycerol catabolic process"/>
    <property type="evidence" value="ECO:0007669"/>
    <property type="project" value="TreeGrafter"/>
</dbReference>
<dbReference type="EMBL" id="MK266055">
    <property type="protein sequence ID" value="AZL94312.1"/>
    <property type="molecule type" value="mRNA"/>
</dbReference>
<dbReference type="GO" id="GO:0006094">
    <property type="term" value="P:gluconeogenesis"/>
    <property type="evidence" value="ECO:0007669"/>
    <property type="project" value="UniProtKB-UniPathway"/>
</dbReference>
<dbReference type="NCBIfam" id="TIGR00419">
    <property type="entry name" value="tim"/>
    <property type="match status" value="1"/>
</dbReference>
<evidence type="ECO:0000313" key="11">
    <source>
        <dbReference type="EMBL" id="AZL94312.1"/>
    </source>
</evidence>
<organism evidence="9">
    <name type="scientific">Nephromyces sp. MMRI</name>
    <dbReference type="NCBI Taxonomy" id="2496275"/>
    <lineage>
        <taxon>Eukaryota</taxon>
        <taxon>Sar</taxon>
        <taxon>Alveolata</taxon>
        <taxon>Apicomplexa</taxon>
        <taxon>Aconoidasida</taxon>
        <taxon>Nephromycida</taxon>
        <taxon>Nephromyces</taxon>
    </lineage>
</organism>
<dbReference type="InterPro" id="IPR013785">
    <property type="entry name" value="Aldolase_TIM"/>
</dbReference>
<dbReference type="EC" id="5.3.1.1" evidence="8"/>
<dbReference type="EMBL" id="MK266026">
    <property type="protein sequence ID" value="AZL94311.1"/>
    <property type="molecule type" value="mRNA"/>
</dbReference>
<sequence length="257" mass="27684">MSSKTHSRKYWVGGNWKCNGSLSSIAALSEALNPSPFPFTKDDLDVVVFPTALHVHAAVEKLPGAYNVGCQDCCVAAKGAFTGDISADMIKDFGLNWLIVGHSECRAKRGDSDEKVAEKVKRAMEAGLNVTACIGETLEQQQAGKALEICYQQLKAIANSVTDWNRIVIAYEPVWAIGTGKVATPEYAQTKHMEIRTWISDNVTKEIADNLRIVYGGSVTPSNCETLMQQPDVDGFLVGGASLNAGFVDIIKSALVA</sequence>
<evidence type="ECO:0000256" key="5">
    <source>
        <dbReference type="ARBA" id="ARBA00022432"/>
    </source>
</evidence>
<comment type="pathway">
    <text evidence="2 8">Carbohydrate biosynthesis; gluconeogenesis.</text>
</comment>
<dbReference type="UniPathway" id="UPA00109">
    <property type="reaction ID" value="UER00189"/>
</dbReference>
<dbReference type="FunFam" id="3.20.20.70:FF:000020">
    <property type="entry name" value="Triosephosphate isomerase"/>
    <property type="match status" value="1"/>
</dbReference>
<dbReference type="GO" id="GO:0006096">
    <property type="term" value="P:glycolytic process"/>
    <property type="evidence" value="ECO:0007669"/>
    <property type="project" value="UniProtKB-UniPathway"/>
</dbReference>
<dbReference type="SUPFAM" id="SSF51351">
    <property type="entry name" value="Triosephosphate isomerase (TIM)"/>
    <property type="match status" value="1"/>
</dbReference>
<dbReference type="AlphaFoldDB" id="A0A3Q8UBK2"/>
<dbReference type="InterPro" id="IPR035990">
    <property type="entry name" value="TIM_sf"/>
</dbReference>
<comment type="pathway">
    <text evidence="1 8">Carbohydrate degradation; glycolysis; D-glyceraldehyde 3-phosphate from glycerone phosphate: step 1/1.</text>
</comment>
<dbReference type="HAMAP" id="MF_00147_B">
    <property type="entry name" value="TIM_B"/>
    <property type="match status" value="1"/>
</dbReference>
<dbReference type="InterPro" id="IPR022896">
    <property type="entry name" value="TrioseP_Isoase_bac/euk"/>
</dbReference>
<accession>A0A3Q8UBK2</accession>
<dbReference type="PROSITE" id="PS00171">
    <property type="entry name" value="TIM_1"/>
    <property type="match status" value="1"/>
</dbReference>
<evidence type="ECO:0000256" key="1">
    <source>
        <dbReference type="ARBA" id="ARBA00004680"/>
    </source>
</evidence>
<comment type="subunit">
    <text evidence="4">Homodimer.</text>
</comment>
<comment type="similarity">
    <text evidence="3 8">Belongs to the triosephosphate isomerase family.</text>
</comment>
<evidence type="ECO:0000256" key="8">
    <source>
        <dbReference type="RuleBase" id="RU363013"/>
    </source>
</evidence>
<dbReference type="Pfam" id="PF00121">
    <property type="entry name" value="TIM"/>
    <property type="match status" value="1"/>
</dbReference>
<dbReference type="PROSITE" id="PS51440">
    <property type="entry name" value="TIM_2"/>
    <property type="match status" value="1"/>
</dbReference>
<dbReference type="UniPathway" id="UPA00138"/>
<keyword evidence="6 8" id="KW-0324">Glycolysis</keyword>
<reference evidence="9" key="1">
    <citation type="journal article" date="2018" name="Genome Biol. Evol.">
        <title>Nephromyces encodes a urate metabolism pathway and predicted peroxisomes, demonstrating these are not ancient losses of apicomplexans.</title>
        <authorList>
            <person name="Paight C."/>
            <person name="Slamovits C.H."/>
            <person name="Saffo M.B."/>
            <person name="Lane C.E."/>
        </authorList>
    </citation>
    <scope>NUCLEOTIDE SEQUENCE</scope>
    <source>
        <strain evidence="9">Neph256</strain>
        <strain evidence="10">Neph257</strain>
        <strain evidence="11">Neph286</strain>
    </source>
</reference>
<dbReference type="PANTHER" id="PTHR21139:SF2">
    <property type="entry name" value="TRIOSEPHOSPHATE ISOMERASE"/>
    <property type="match status" value="1"/>
</dbReference>
<dbReference type="Gene3D" id="3.20.20.70">
    <property type="entry name" value="Aldolase class I"/>
    <property type="match status" value="1"/>
</dbReference>
<keyword evidence="5 8" id="KW-0312">Gluconeogenesis</keyword>
<evidence type="ECO:0000313" key="10">
    <source>
        <dbReference type="EMBL" id="AZL94311.1"/>
    </source>
</evidence>
<proteinExistence type="evidence at transcript level"/>
<keyword evidence="7 8" id="KW-0413">Isomerase</keyword>
<protein>
    <recommendedName>
        <fullName evidence="8">Triosephosphate isomerase</fullName>
        <ecNumber evidence="8">5.3.1.1</ecNumber>
    </recommendedName>
</protein>
<evidence type="ECO:0000256" key="2">
    <source>
        <dbReference type="ARBA" id="ARBA00004742"/>
    </source>
</evidence>
<name>A0A3Q8UBK2_9APIC</name>
<evidence type="ECO:0000256" key="3">
    <source>
        <dbReference type="ARBA" id="ARBA00007422"/>
    </source>
</evidence>
<evidence type="ECO:0000256" key="6">
    <source>
        <dbReference type="ARBA" id="ARBA00023152"/>
    </source>
</evidence>
<evidence type="ECO:0000256" key="4">
    <source>
        <dbReference type="ARBA" id="ARBA00011738"/>
    </source>
</evidence>
<dbReference type="InterPro" id="IPR020861">
    <property type="entry name" value="Triosephosphate_isomerase_AS"/>
</dbReference>
<evidence type="ECO:0000256" key="7">
    <source>
        <dbReference type="ARBA" id="ARBA00023235"/>
    </source>
</evidence>
<dbReference type="PANTHER" id="PTHR21139">
    <property type="entry name" value="TRIOSEPHOSPHATE ISOMERASE"/>
    <property type="match status" value="1"/>
</dbReference>
<evidence type="ECO:0000313" key="9">
    <source>
        <dbReference type="EMBL" id="AZL94310.1"/>
    </source>
</evidence>